<comment type="caution">
    <text evidence="1">The sequence shown here is derived from an EMBL/GenBank/DDBJ whole genome shotgun (WGS) entry which is preliminary data.</text>
</comment>
<name>A0A4R6EDQ4_9RHOO</name>
<accession>A0A4R6EDQ4</accession>
<dbReference type="RefSeq" id="WP_133588692.1">
    <property type="nucleotide sequence ID" value="NZ_SNVV01000002.1"/>
</dbReference>
<evidence type="ECO:0000313" key="2">
    <source>
        <dbReference type="Proteomes" id="UP000295129"/>
    </source>
</evidence>
<gene>
    <name evidence="1" type="ORF">C7389_102272</name>
</gene>
<reference evidence="1 2" key="1">
    <citation type="submission" date="2019-03" db="EMBL/GenBank/DDBJ databases">
        <title>Genomic Encyclopedia of Type Strains, Phase IV (KMG-IV): sequencing the most valuable type-strain genomes for metagenomic binning, comparative biology and taxonomic classification.</title>
        <authorList>
            <person name="Goeker M."/>
        </authorList>
    </citation>
    <scope>NUCLEOTIDE SEQUENCE [LARGE SCALE GENOMIC DNA]</scope>
    <source>
        <strain evidence="1 2">DSM 12121</strain>
    </source>
</reference>
<evidence type="ECO:0000313" key="1">
    <source>
        <dbReference type="EMBL" id="TDN56336.1"/>
    </source>
</evidence>
<evidence type="ECO:0008006" key="3">
    <source>
        <dbReference type="Google" id="ProtNLM"/>
    </source>
</evidence>
<dbReference type="Proteomes" id="UP000295129">
    <property type="component" value="Unassembled WGS sequence"/>
</dbReference>
<organism evidence="1 2">
    <name type="scientific">Azoarcus indigens</name>
    <dbReference type="NCBI Taxonomy" id="29545"/>
    <lineage>
        <taxon>Bacteria</taxon>
        <taxon>Pseudomonadati</taxon>
        <taxon>Pseudomonadota</taxon>
        <taxon>Betaproteobacteria</taxon>
        <taxon>Rhodocyclales</taxon>
        <taxon>Zoogloeaceae</taxon>
        <taxon>Azoarcus</taxon>
    </lineage>
</organism>
<dbReference type="EMBL" id="SNVV01000002">
    <property type="protein sequence ID" value="TDN56336.1"/>
    <property type="molecule type" value="Genomic_DNA"/>
</dbReference>
<proteinExistence type="predicted"/>
<dbReference type="Pfam" id="PF18982">
    <property type="entry name" value="JetA"/>
    <property type="match status" value="1"/>
</dbReference>
<keyword evidence="2" id="KW-1185">Reference proteome</keyword>
<sequence length="476" mass="54035">MFTSGHAQFFRPLTLKKRRLIAACIRAFYQRLYGSHADYRSILGREELRDLFVQTIQTDGARTEPDDDAGEEGFAPADLADDQKMASAFIRQLVADGWLETAEDRVRLVTAYRFTRTGKIFAQALTLADRPRERTRQRNMRSCKNALGAFIERRDVEDLLDAYEYADRVITDLSEDIELFYELARKILLDAHAQGNWDSFVEFVERRFRDEFSPRLVYDNAERHRLDIAALIDRLHELTAAEIQAIDAELTLHAPWVAQAAPSGGVLGWLLERIEDMVTAACRTKQPELFRAMESYIRRHVVLLSQSLFMDVNGANAALSSLIRSIGGMSREGQTAWLETQGAALSPVAVALYDPATIRMKTAAERTRAQTISIVPEITREERLRQFLRQAEERAFSLSQHDVVNYLLGHMNGKDQLRLSELPVEDAIQALSLLRAVEAARSSESLEVERREGEPLENPIMSGTDYAIRKRHVGHG</sequence>
<dbReference type="AlphaFoldDB" id="A0A4R6EDQ4"/>
<dbReference type="InterPro" id="IPR043773">
    <property type="entry name" value="JetA"/>
</dbReference>
<dbReference type="OrthoDB" id="8881537at2"/>
<protein>
    <recommendedName>
        <fullName evidence="3">Ferrochelatase</fullName>
    </recommendedName>
</protein>